<dbReference type="Proteomes" id="UP000664209">
    <property type="component" value="Unassembled WGS sequence"/>
</dbReference>
<name>A0A939LQA2_9CELL</name>
<keyword evidence="3" id="KW-1185">Reference proteome</keyword>
<dbReference type="EMBL" id="JAGEMK010000002">
    <property type="protein sequence ID" value="MBO1751010.1"/>
    <property type="molecule type" value="Genomic_DNA"/>
</dbReference>
<reference evidence="2" key="1">
    <citation type="submission" date="2021-03" db="EMBL/GenBank/DDBJ databases">
        <title>Actinotalea soli sp. nov., isolated from soil.</title>
        <authorList>
            <person name="Ping W."/>
            <person name="Zhang J."/>
        </authorList>
    </citation>
    <scope>NUCLEOTIDE SEQUENCE</scope>
    <source>
        <strain evidence="2">BY-33</strain>
    </source>
</reference>
<evidence type="ECO:0000313" key="2">
    <source>
        <dbReference type="EMBL" id="MBO1751010.1"/>
    </source>
</evidence>
<protein>
    <submittedName>
        <fullName evidence="2">Uncharacterized protein</fullName>
    </submittedName>
</protein>
<gene>
    <name evidence="2" type="ORF">J4G33_04260</name>
</gene>
<comment type="caution">
    <text evidence="2">The sequence shown here is derived from an EMBL/GenBank/DDBJ whole genome shotgun (WGS) entry which is preliminary data.</text>
</comment>
<feature type="transmembrane region" description="Helical" evidence="1">
    <location>
        <begin position="7"/>
        <end position="27"/>
    </location>
</feature>
<dbReference type="RefSeq" id="WP_208054707.1">
    <property type="nucleotide sequence ID" value="NZ_JAGEMK010000002.1"/>
</dbReference>
<organism evidence="2 3">
    <name type="scientific">Actinotalea soli</name>
    <dbReference type="NCBI Taxonomy" id="2819234"/>
    <lineage>
        <taxon>Bacteria</taxon>
        <taxon>Bacillati</taxon>
        <taxon>Actinomycetota</taxon>
        <taxon>Actinomycetes</taxon>
        <taxon>Micrococcales</taxon>
        <taxon>Cellulomonadaceae</taxon>
        <taxon>Actinotalea</taxon>
    </lineage>
</organism>
<proteinExistence type="predicted"/>
<dbReference type="AlphaFoldDB" id="A0A939LQA2"/>
<evidence type="ECO:0000256" key="1">
    <source>
        <dbReference type="SAM" id="Phobius"/>
    </source>
</evidence>
<sequence>MVYKVLAAVPYAALTWVVFGLAVHRLLPSDSVDPWPVIHQAYAMALVFLPAAAFTAVERGARRTAVGGRWLIHALVLLTLVALFLGVLL</sequence>
<keyword evidence="1" id="KW-0812">Transmembrane</keyword>
<feature type="transmembrane region" description="Helical" evidence="1">
    <location>
        <begin position="70"/>
        <end position="88"/>
    </location>
</feature>
<evidence type="ECO:0000313" key="3">
    <source>
        <dbReference type="Proteomes" id="UP000664209"/>
    </source>
</evidence>
<keyword evidence="1" id="KW-0472">Membrane</keyword>
<keyword evidence="1" id="KW-1133">Transmembrane helix</keyword>
<accession>A0A939LQA2</accession>
<feature type="transmembrane region" description="Helical" evidence="1">
    <location>
        <begin position="39"/>
        <end position="58"/>
    </location>
</feature>